<dbReference type="KEGG" id="rga:RGR602_CH03281"/>
<evidence type="ECO:0000313" key="2">
    <source>
        <dbReference type="EMBL" id="AJD42591.1"/>
    </source>
</evidence>
<reference evidence="2 3" key="1">
    <citation type="submission" date="2013-11" db="EMBL/GenBank/DDBJ databases">
        <title>Complete genome sequence of Rhizobium gallicum bv. gallicum R602.</title>
        <authorList>
            <person name="Bustos P."/>
            <person name="Santamaria R.I."/>
            <person name="Lozano L."/>
            <person name="Acosta J.L."/>
            <person name="Ormeno-Orrillo E."/>
            <person name="Rogel M.A."/>
            <person name="Romero D."/>
            <person name="Cevallos M.A."/>
            <person name="Martinez-Romero E."/>
            <person name="Gonzalez V."/>
        </authorList>
    </citation>
    <scope>NUCLEOTIDE SEQUENCE [LARGE SCALE GENOMIC DNA]</scope>
    <source>
        <strain evidence="2 3">R602</strain>
    </source>
</reference>
<name>A0A0B4X616_9HYPH</name>
<proteinExistence type="predicted"/>
<dbReference type="AlphaFoldDB" id="A0A0B4X616"/>
<sequence length="94" mass="10245">MRKQAGSQTLPYNALSTERVFQEENMSDTALQPIAAPAPIPVGEILPWAIFGGLLMIIAIYFVGTEEGAMALFSGGYVHEFVHDGRHLLGFPCH</sequence>
<evidence type="ECO:0000256" key="1">
    <source>
        <dbReference type="SAM" id="Phobius"/>
    </source>
</evidence>
<dbReference type="Proteomes" id="UP000031368">
    <property type="component" value="Chromosome"/>
</dbReference>
<dbReference type="InterPro" id="IPR012667">
    <property type="entry name" value="CbtB_put"/>
</dbReference>
<keyword evidence="1" id="KW-1133">Transmembrane helix</keyword>
<gene>
    <name evidence="2" type="ORF">RGR602_CH03281</name>
</gene>
<organism evidence="2 3">
    <name type="scientific">Rhizobium gallicum bv. gallicum R602sp</name>
    <dbReference type="NCBI Taxonomy" id="1041138"/>
    <lineage>
        <taxon>Bacteria</taxon>
        <taxon>Pseudomonadati</taxon>
        <taxon>Pseudomonadota</taxon>
        <taxon>Alphaproteobacteria</taxon>
        <taxon>Hyphomicrobiales</taxon>
        <taxon>Rhizobiaceae</taxon>
        <taxon>Rhizobium/Agrobacterium group</taxon>
        <taxon>Rhizobium</taxon>
    </lineage>
</organism>
<keyword evidence="1" id="KW-0472">Membrane</keyword>
<accession>A0A0B4X616</accession>
<protein>
    <submittedName>
        <fullName evidence="2">Uncharacterized protein</fullName>
    </submittedName>
</protein>
<feature type="transmembrane region" description="Helical" evidence="1">
    <location>
        <begin position="45"/>
        <end position="64"/>
    </location>
</feature>
<dbReference type="Pfam" id="PF09489">
    <property type="entry name" value="CbtB"/>
    <property type="match status" value="1"/>
</dbReference>
<keyword evidence="3" id="KW-1185">Reference proteome</keyword>
<keyword evidence="1" id="KW-0812">Transmembrane</keyword>
<evidence type="ECO:0000313" key="3">
    <source>
        <dbReference type="Proteomes" id="UP000031368"/>
    </source>
</evidence>
<dbReference type="HOGENOM" id="CLU_168228_0_0_5"/>
<dbReference type="EMBL" id="CP006877">
    <property type="protein sequence ID" value="AJD42591.1"/>
    <property type="molecule type" value="Genomic_DNA"/>
</dbReference>